<comment type="subcellular location">
    <subcellularLocation>
        <location evidence="1">Cell membrane</location>
        <topology evidence="1">Multi-pass membrane protein</topology>
    </subcellularLocation>
</comment>
<evidence type="ECO:0000256" key="5">
    <source>
        <dbReference type="ARBA" id="ARBA00023136"/>
    </source>
</evidence>
<dbReference type="RefSeq" id="WP_125578298.1">
    <property type="nucleotide sequence ID" value="NZ_JBHTOF010000094.1"/>
</dbReference>
<evidence type="ECO:0000313" key="8">
    <source>
        <dbReference type="EMBL" id="MFD1466044.1"/>
    </source>
</evidence>
<dbReference type="EMBL" id="JBHTOF010000094">
    <property type="protein sequence ID" value="MFD1466044.1"/>
    <property type="molecule type" value="Genomic_DNA"/>
</dbReference>
<feature type="transmembrane region" description="Helical" evidence="6">
    <location>
        <begin position="356"/>
        <end position="374"/>
    </location>
</feature>
<dbReference type="InterPro" id="IPR011701">
    <property type="entry name" value="MFS"/>
</dbReference>
<dbReference type="Proteomes" id="UP001597244">
    <property type="component" value="Unassembled WGS sequence"/>
</dbReference>
<dbReference type="InterPro" id="IPR036259">
    <property type="entry name" value="MFS_trans_sf"/>
</dbReference>
<dbReference type="PANTHER" id="PTHR42718:SF9">
    <property type="entry name" value="MAJOR FACILITATOR SUPERFAMILY MULTIDRUG TRANSPORTER MFSC"/>
    <property type="match status" value="1"/>
</dbReference>
<dbReference type="Gene3D" id="1.20.1720.10">
    <property type="entry name" value="Multidrug resistance protein D"/>
    <property type="match status" value="1"/>
</dbReference>
<dbReference type="SUPFAM" id="SSF103473">
    <property type="entry name" value="MFS general substrate transporter"/>
    <property type="match status" value="1"/>
</dbReference>
<protein>
    <submittedName>
        <fullName evidence="8">MFS transporter</fullName>
    </submittedName>
</protein>
<evidence type="ECO:0000256" key="1">
    <source>
        <dbReference type="ARBA" id="ARBA00004651"/>
    </source>
</evidence>
<feature type="transmembrane region" description="Helical" evidence="6">
    <location>
        <begin position="167"/>
        <end position="188"/>
    </location>
</feature>
<comment type="caution">
    <text evidence="8">The sequence shown here is derived from an EMBL/GenBank/DDBJ whole genome shotgun (WGS) entry which is preliminary data.</text>
</comment>
<evidence type="ECO:0000259" key="7">
    <source>
        <dbReference type="PROSITE" id="PS50850"/>
    </source>
</evidence>
<feature type="transmembrane region" description="Helical" evidence="6">
    <location>
        <begin position="108"/>
        <end position="127"/>
    </location>
</feature>
<keyword evidence="4 6" id="KW-1133">Transmembrane helix</keyword>
<sequence>MIEQKVSRQTILSVLAAGLLSFMGILVETSLNVTYATLTVELNVKLATIQWLTTGYLLVVTMMMIASAHLIKKYPVKNLFIFAISCFMIGTLILAVSNSFAVMMLGRIIQGLSTGLSVPLMFHLILSSIPRQHLATYTGMAAMIIALAPALGPTYGGLLVSLWSWRMIFWLLIPFIVLVFVLGIRTLTLQPAFPHDQFDTIGFIILSAVLFLLDFAFSQAAKSGFMSLNFWGLIIIAIILAVIFYQYDRRSQRHLLDFSIFKNKIVSWHLLGYFLLQFINIGLSFVIPQVAQFVLGQSASAAGMMLLPGALLGAVVAPLAGRLMDQLGNPLPILIGHFILVLGTLTFVLFTHNLTVASIVIAYMVLRLGFNLAFGNTITDASLQVDSKQKADINAAFNMSQQYAGSFGTGVLAAIIGVSQLRPGKVATTTAQGARIDYWLLLILAVIALIGGWFSYREEMKKRRAINDAK</sequence>
<feature type="transmembrane region" description="Helical" evidence="6">
    <location>
        <begin position="268"/>
        <end position="287"/>
    </location>
</feature>
<feature type="transmembrane region" description="Helical" evidence="6">
    <location>
        <begin position="51"/>
        <end position="71"/>
    </location>
</feature>
<feature type="transmembrane region" description="Helical" evidence="6">
    <location>
        <begin position="438"/>
        <end position="456"/>
    </location>
</feature>
<evidence type="ECO:0000256" key="4">
    <source>
        <dbReference type="ARBA" id="ARBA00022989"/>
    </source>
</evidence>
<reference evidence="9" key="1">
    <citation type="journal article" date="2019" name="Int. J. Syst. Evol. Microbiol.">
        <title>The Global Catalogue of Microorganisms (GCM) 10K type strain sequencing project: providing services to taxonomists for standard genome sequencing and annotation.</title>
        <authorList>
            <consortium name="The Broad Institute Genomics Platform"/>
            <consortium name="The Broad Institute Genome Sequencing Center for Infectious Disease"/>
            <person name="Wu L."/>
            <person name="Ma J."/>
        </authorList>
    </citation>
    <scope>NUCLEOTIDE SEQUENCE [LARGE SCALE GENOMIC DNA]</scope>
    <source>
        <strain evidence="9">CCM 8951</strain>
    </source>
</reference>
<organism evidence="8 9">
    <name type="scientific">Lapidilactobacillus mulanensis</name>
    <dbReference type="NCBI Taxonomy" id="2485999"/>
    <lineage>
        <taxon>Bacteria</taxon>
        <taxon>Bacillati</taxon>
        <taxon>Bacillota</taxon>
        <taxon>Bacilli</taxon>
        <taxon>Lactobacillales</taxon>
        <taxon>Lactobacillaceae</taxon>
        <taxon>Lapidilactobacillus</taxon>
    </lineage>
</organism>
<dbReference type="InterPro" id="IPR020846">
    <property type="entry name" value="MFS_dom"/>
</dbReference>
<keyword evidence="3 6" id="KW-0812">Transmembrane</keyword>
<keyword evidence="2" id="KW-0813">Transport</keyword>
<feature type="transmembrane region" description="Helical" evidence="6">
    <location>
        <begin position="331"/>
        <end position="350"/>
    </location>
</feature>
<feature type="transmembrane region" description="Helical" evidence="6">
    <location>
        <begin position="395"/>
        <end position="418"/>
    </location>
</feature>
<dbReference type="Gene3D" id="1.20.1250.20">
    <property type="entry name" value="MFS general substrate transporter like domains"/>
    <property type="match status" value="1"/>
</dbReference>
<name>A0ABW4DN39_9LACO</name>
<evidence type="ECO:0000256" key="3">
    <source>
        <dbReference type="ARBA" id="ARBA00022692"/>
    </source>
</evidence>
<evidence type="ECO:0000313" key="9">
    <source>
        <dbReference type="Proteomes" id="UP001597244"/>
    </source>
</evidence>
<feature type="transmembrane region" description="Helical" evidence="6">
    <location>
        <begin position="230"/>
        <end position="247"/>
    </location>
</feature>
<evidence type="ECO:0000256" key="6">
    <source>
        <dbReference type="SAM" id="Phobius"/>
    </source>
</evidence>
<proteinExistence type="predicted"/>
<feature type="transmembrane region" description="Helical" evidence="6">
    <location>
        <begin position="200"/>
        <end position="218"/>
    </location>
</feature>
<feature type="transmembrane region" description="Helical" evidence="6">
    <location>
        <begin position="12"/>
        <end position="31"/>
    </location>
</feature>
<dbReference type="Pfam" id="PF07690">
    <property type="entry name" value="MFS_1"/>
    <property type="match status" value="1"/>
</dbReference>
<dbReference type="PANTHER" id="PTHR42718">
    <property type="entry name" value="MAJOR FACILITATOR SUPERFAMILY MULTIDRUG TRANSPORTER MFSC"/>
    <property type="match status" value="1"/>
</dbReference>
<gene>
    <name evidence="8" type="ORF">ACFQ4L_08205</name>
</gene>
<keyword evidence="9" id="KW-1185">Reference proteome</keyword>
<feature type="transmembrane region" description="Helical" evidence="6">
    <location>
        <begin position="299"/>
        <end position="319"/>
    </location>
</feature>
<feature type="domain" description="Major facilitator superfamily (MFS) profile" evidence="7">
    <location>
        <begin position="10"/>
        <end position="463"/>
    </location>
</feature>
<dbReference type="PRINTS" id="PR01036">
    <property type="entry name" value="TCRTETB"/>
</dbReference>
<feature type="transmembrane region" description="Helical" evidence="6">
    <location>
        <begin position="134"/>
        <end position="155"/>
    </location>
</feature>
<keyword evidence="5 6" id="KW-0472">Membrane</keyword>
<accession>A0ABW4DN39</accession>
<feature type="transmembrane region" description="Helical" evidence="6">
    <location>
        <begin position="78"/>
        <end position="96"/>
    </location>
</feature>
<evidence type="ECO:0000256" key="2">
    <source>
        <dbReference type="ARBA" id="ARBA00022448"/>
    </source>
</evidence>
<dbReference type="PROSITE" id="PS50850">
    <property type="entry name" value="MFS"/>
    <property type="match status" value="1"/>
</dbReference>